<dbReference type="PANTHER" id="PTHR30026:SF20">
    <property type="entry name" value="OUTER MEMBRANE PROTEIN TOLC"/>
    <property type="match status" value="1"/>
</dbReference>
<dbReference type="STRING" id="1194090.SAMN05443144_106110"/>
<name>A0A1M4ZRC8_9BACT</name>
<evidence type="ECO:0000313" key="9">
    <source>
        <dbReference type="Proteomes" id="UP000184041"/>
    </source>
</evidence>
<evidence type="ECO:0000256" key="4">
    <source>
        <dbReference type="ARBA" id="ARBA00022452"/>
    </source>
</evidence>
<dbReference type="Pfam" id="PF02321">
    <property type="entry name" value="OEP"/>
    <property type="match status" value="2"/>
</dbReference>
<dbReference type="PANTHER" id="PTHR30026">
    <property type="entry name" value="OUTER MEMBRANE PROTEIN TOLC"/>
    <property type="match status" value="1"/>
</dbReference>
<evidence type="ECO:0000256" key="2">
    <source>
        <dbReference type="ARBA" id="ARBA00007613"/>
    </source>
</evidence>
<organism evidence="8 9">
    <name type="scientific">Fodinibius roseus</name>
    <dbReference type="NCBI Taxonomy" id="1194090"/>
    <lineage>
        <taxon>Bacteria</taxon>
        <taxon>Pseudomonadati</taxon>
        <taxon>Balneolota</taxon>
        <taxon>Balneolia</taxon>
        <taxon>Balneolales</taxon>
        <taxon>Balneolaceae</taxon>
        <taxon>Fodinibius</taxon>
    </lineage>
</organism>
<sequence>MNRYRYNNRLFICTIFIFFFLGTHTIEGQSRQSNDVGTLSLQECITIAQDQSAIANAARYALVSSKWEYESFEADLLPSLSLSGDAPGYNKSIFSNVLDNGQVTFSSRTQSEASASLSINQNILPTGGNLSLSTGLTRLGIFGNENTYLWQSTPLVVGLSQPLFQFNNLKWRNKTEPLRYEIAQKQFVEEMEDIAQTVTQQFFDVYLAKINRENAEFNVARNDSIYQISQGRYNVGSIAENDLLQSELALRNAESSLTTARIEYERVLNDFKILLGYPTDVTLDLEEPEELPEISVDVSKAKQLAMENNSESLSYRLNEIQAERNLAQARSEAGFAATLNANFGLNQSSENFGDLYNNAQNRQFVTVGFEVPIFNWGKRRAQVNSARNQQQEVANSIDFQRRQFIQEVEYTVSQFLQLRGQALIAAQADTIAQRRYEVAQNRYLIGKIDITNLFIAQEEKDSARQAYIRALRTFWTGWYNLRALTLYDFQNDQPITYEF</sequence>
<evidence type="ECO:0000256" key="3">
    <source>
        <dbReference type="ARBA" id="ARBA00022448"/>
    </source>
</evidence>
<dbReference type="EMBL" id="FQUS01000006">
    <property type="protein sequence ID" value="SHF20554.1"/>
    <property type="molecule type" value="Genomic_DNA"/>
</dbReference>
<gene>
    <name evidence="8" type="ORF">SAMN05443144_106110</name>
</gene>
<dbReference type="GO" id="GO:1990281">
    <property type="term" value="C:efflux pump complex"/>
    <property type="evidence" value="ECO:0007669"/>
    <property type="project" value="TreeGrafter"/>
</dbReference>
<dbReference type="GO" id="GO:0015288">
    <property type="term" value="F:porin activity"/>
    <property type="evidence" value="ECO:0007669"/>
    <property type="project" value="TreeGrafter"/>
</dbReference>
<dbReference type="Gene3D" id="1.20.1600.10">
    <property type="entry name" value="Outer membrane efflux proteins (OEP)"/>
    <property type="match status" value="1"/>
</dbReference>
<keyword evidence="6" id="KW-0472">Membrane</keyword>
<proteinExistence type="inferred from homology"/>
<evidence type="ECO:0000313" key="8">
    <source>
        <dbReference type="EMBL" id="SHF20554.1"/>
    </source>
</evidence>
<keyword evidence="9" id="KW-1185">Reference proteome</keyword>
<evidence type="ECO:0000256" key="6">
    <source>
        <dbReference type="ARBA" id="ARBA00023136"/>
    </source>
</evidence>
<comment type="similarity">
    <text evidence="2">Belongs to the outer membrane factor (OMF) (TC 1.B.17) family.</text>
</comment>
<keyword evidence="3" id="KW-0813">Transport</keyword>
<dbReference type="GO" id="GO:0009279">
    <property type="term" value="C:cell outer membrane"/>
    <property type="evidence" value="ECO:0007669"/>
    <property type="project" value="UniProtKB-SubCell"/>
</dbReference>
<dbReference type="AlphaFoldDB" id="A0A1M4ZRC8"/>
<dbReference type="RefSeq" id="WP_073061542.1">
    <property type="nucleotide sequence ID" value="NZ_FQUS01000006.1"/>
</dbReference>
<dbReference type="OrthoDB" id="940457at2"/>
<keyword evidence="5" id="KW-0812">Transmembrane</keyword>
<dbReference type="SUPFAM" id="SSF56954">
    <property type="entry name" value="Outer membrane efflux proteins (OEP)"/>
    <property type="match status" value="1"/>
</dbReference>
<accession>A0A1M4ZRC8</accession>
<keyword evidence="4" id="KW-1134">Transmembrane beta strand</keyword>
<dbReference type="Proteomes" id="UP000184041">
    <property type="component" value="Unassembled WGS sequence"/>
</dbReference>
<reference evidence="8 9" key="1">
    <citation type="submission" date="2016-11" db="EMBL/GenBank/DDBJ databases">
        <authorList>
            <person name="Jaros S."/>
            <person name="Januszkiewicz K."/>
            <person name="Wedrychowicz H."/>
        </authorList>
    </citation>
    <scope>NUCLEOTIDE SEQUENCE [LARGE SCALE GENOMIC DNA]</scope>
    <source>
        <strain evidence="8 9">DSM 21986</strain>
    </source>
</reference>
<comment type="subcellular location">
    <subcellularLocation>
        <location evidence="1">Cell outer membrane</location>
    </subcellularLocation>
</comment>
<dbReference type="InterPro" id="IPR051906">
    <property type="entry name" value="TolC-like"/>
</dbReference>
<evidence type="ECO:0000256" key="1">
    <source>
        <dbReference type="ARBA" id="ARBA00004442"/>
    </source>
</evidence>
<dbReference type="GO" id="GO:0015562">
    <property type="term" value="F:efflux transmembrane transporter activity"/>
    <property type="evidence" value="ECO:0007669"/>
    <property type="project" value="InterPro"/>
</dbReference>
<evidence type="ECO:0000256" key="7">
    <source>
        <dbReference type="ARBA" id="ARBA00023237"/>
    </source>
</evidence>
<keyword evidence="7" id="KW-0998">Cell outer membrane</keyword>
<dbReference type="InterPro" id="IPR003423">
    <property type="entry name" value="OMP_efflux"/>
</dbReference>
<protein>
    <submittedName>
        <fullName evidence="8">Outer membrane efflux protein</fullName>
    </submittedName>
</protein>
<evidence type="ECO:0000256" key="5">
    <source>
        <dbReference type="ARBA" id="ARBA00022692"/>
    </source>
</evidence>